<dbReference type="PANTHER" id="PTHR22589">
    <property type="entry name" value="CARNITINE O-ACYLTRANSFERASE"/>
    <property type="match status" value="1"/>
</dbReference>
<dbReference type="EMBL" id="CAAE01014761">
    <property type="protein sequence ID" value="CAG05165.1"/>
    <property type="molecule type" value="Genomic_DNA"/>
</dbReference>
<dbReference type="SUPFAM" id="SSF52777">
    <property type="entry name" value="CoA-dependent acyltransferases"/>
    <property type="match status" value="2"/>
</dbReference>
<reference evidence="7" key="2">
    <citation type="submission" date="2004-02" db="EMBL/GenBank/DDBJ databases">
        <authorList>
            <consortium name="Genoscope"/>
            <consortium name="Whitehead Institute Centre for Genome Research"/>
        </authorList>
    </citation>
    <scope>NUCLEOTIDE SEQUENCE</scope>
</reference>
<accession>Q4S2G7</accession>
<dbReference type="Pfam" id="PF00755">
    <property type="entry name" value="Carn_acyltransf"/>
    <property type="match status" value="2"/>
</dbReference>
<reference evidence="7" key="1">
    <citation type="journal article" date="2004" name="Nature">
        <title>Genome duplication in the teleost fish Tetraodon nigroviridis reveals the early vertebrate proto-karyotype.</title>
        <authorList>
            <person name="Jaillon O."/>
            <person name="Aury J.-M."/>
            <person name="Brunet F."/>
            <person name="Petit J.-L."/>
            <person name="Stange-Thomann N."/>
            <person name="Mauceli E."/>
            <person name="Bouneau L."/>
            <person name="Fischer C."/>
            <person name="Ozouf-Costaz C."/>
            <person name="Bernot A."/>
            <person name="Nicaud S."/>
            <person name="Jaffe D."/>
            <person name="Fisher S."/>
            <person name="Lutfalla G."/>
            <person name="Dossat C."/>
            <person name="Segurens B."/>
            <person name="Dasilva C."/>
            <person name="Salanoubat M."/>
            <person name="Levy M."/>
            <person name="Boudet N."/>
            <person name="Castellano S."/>
            <person name="Anthouard V."/>
            <person name="Jubin C."/>
            <person name="Castelli V."/>
            <person name="Katinka M."/>
            <person name="Vacherie B."/>
            <person name="Biemont C."/>
            <person name="Skalli Z."/>
            <person name="Cattolico L."/>
            <person name="Poulain J."/>
            <person name="De Berardinis V."/>
            <person name="Cruaud C."/>
            <person name="Duprat S."/>
            <person name="Brottier P."/>
            <person name="Coutanceau J.-P."/>
            <person name="Gouzy J."/>
            <person name="Parra G."/>
            <person name="Lardier G."/>
            <person name="Chapple C."/>
            <person name="McKernan K.J."/>
            <person name="McEwan P."/>
            <person name="Bosak S."/>
            <person name="Kellis M."/>
            <person name="Volff J.-N."/>
            <person name="Guigo R."/>
            <person name="Zody M.C."/>
            <person name="Mesirov J."/>
            <person name="Lindblad-Toh K."/>
            <person name="Birren B."/>
            <person name="Nusbaum C."/>
            <person name="Kahn D."/>
            <person name="Robinson-Rechavi M."/>
            <person name="Laudet V."/>
            <person name="Schachter V."/>
            <person name="Quetier F."/>
            <person name="Saurin W."/>
            <person name="Scarpelli C."/>
            <person name="Wincker P."/>
            <person name="Lander E.S."/>
            <person name="Weissenbach J."/>
            <person name="Roest Crollius H."/>
        </authorList>
    </citation>
    <scope>NUCLEOTIDE SEQUENCE [LARGE SCALE GENOMIC DNA]</scope>
</reference>
<dbReference type="KEGG" id="tng:GSTEN00025090G001"/>
<dbReference type="PANTHER" id="PTHR22589:SF50">
    <property type="entry name" value="CARNITINE O-ACETYLTRANSFERASE"/>
    <property type="match status" value="1"/>
</dbReference>
<evidence type="ECO:0000256" key="1">
    <source>
        <dbReference type="ARBA" id="ARBA00005232"/>
    </source>
</evidence>
<dbReference type="PROSITE" id="PS00440">
    <property type="entry name" value="ACYLTRANSF_C_2"/>
    <property type="match status" value="1"/>
</dbReference>
<evidence type="ECO:0000256" key="5">
    <source>
        <dbReference type="RuleBase" id="RU003801"/>
    </source>
</evidence>
<dbReference type="InterPro" id="IPR039551">
    <property type="entry name" value="Cho/carn_acyl_trans"/>
</dbReference>
<comment type="similarity">
    <text evidence="1 5">Belongs to the carnitine/choline acetyltransferase family.</text>
</comment>
<dbReference type="InterPro" id="IPR023213">
    <property type="entry name" value="CAT-like_dom_sf"/>
</dbReference>
<name>Q4S2G7_TETNG</name>
<dbReference type="InterPro" id="IPR000542">
    <property type="entry name" value="Carn_acyl_trans"/>
</dbReference>
<feature type="active site" description="Proton acceptor" evidence="4">
    <location>
        <position position="222"/>
    </location>
</feature>
<feature type="domain" description="Choline/carnitine acyltransferase" evidence="6">
    <location>
        <begin position="9"/>
        <end position="65"/>
    </location>
</feature>
<gene>
    <name evidence="7" type="ORF">GSTENG00025090001</name>
</gene>
<proteinExistence type="inferred from homology"/>
<dbReference type="GO" id="GO:0004092">
    <property type="term" value="F:carnitine O-acetyltransferase activity"/>
    <property type="evidence" value="ECO:0007669"/>
    <property type="project" value="TreeGrafter"/>
</dbReference>
<keyword evidence="2 5" id="KW-0808">Transferase</keyword>
<evidence type="ECO:0000256" key="3">
    <source>
        <dbReference type="ARBA" id="ARBA00023315"/>
    </source>
</evidence>
<dbReference type="Gene3D" id="3.30.559.70">
    <property type="entry name" value="Choline/Carnitine o-acyltransferase, domain 2"/>
    <property type="match status" value="2"/>
</dbReference>
<dbReference type="FunFam" id="3.30.559.70:FF:000002">
    <property type="entry name" value="Carnitine O-acetyltransferase"/>
    <property type="match status" value="1"/>
</dbReference>
<evidence type="ECO:0000256" key="2">
    <source>
        <dbReference type="ARBA" id="ARBA00022679"/>
    </source>
</evidence>
<dbReference type="Gene3D" id="3.30.559.10">
    <property type="entry name" value="Chloramphenicol acetyltransferase-like domain"/>
    <property type="match status" value="1"/>
</dbReference>
<dbReference type="GO" id="GO:0005777">
    <property type="term" value="C:peroxisome"/>
    <property type="evidence" value="ECO:0007669"/>
    <property type="project" value="TreeGrafter"/>
</dbReference>
<evidence type="ECO:0000313" key="7">
    <source>
        <dbReference type="EMBL" id="CAG05165.1"/>
    </source>
</evidence>
<dbReference type="InterPro" id="IPR042231">
    <property type="entry name" value="Cho/carn_acyl_trans_2"/>
</dbReference>
<dbReference type="OrthoDB" id="240216at2759"/>
<protein>
    <submittedName>
        <fullName evidence="7">(spotted green pufferfish) hypothetical protein</fullName>
    </submittedName>
</protein>
<evidence type="ECO:0000256" key="4">
    <source>
        <dbReference type="PIRSR" id="PIRSR600542-1"/>
    </source>
</evidence>
<dbReference type="GO" id="GO:0019254">
    <property type="term" value="P:carnitine metabolic process, CoA-linked"/>
    <property type="evidence" value="ECO:0007669"/>
    <property type="project" value="TreeGrafter"/>
</dbReference>
<comment type="caution">
    <text evidence="7">The sequence shown here is derived from an EMBL/GenBank/DDBJ whole genome shotgun (WGS) entry which is preliminary data.</text>
</comment>
<feature type="non-terminal residue" evidence="7">
    <location>
        <position position="503"/>
    </location>
</feature>
<organism evidence="7">
    <name type="scientific">Tetraodon nigroviridis</name>
    <name type="common">Spotted green pufferfish</name>
    <name type="synonym">Chelonodon nigroviridis</name>
    <dbReference type="NCBI Taxonomy" id="99883"/>
    <lineage>
        <taxon>Eukaryota</taxon>
        <taxon>Metazoa</taxon>
        <taxon>Chordata</taxon>
        <taxon>Craniata</taxon>
        <taxon>Vertebrata</taxon>
        <taxon>Euteleostomi</taxon>
        <taxon>Actinopterygii</taxon>
        <taxon>Neopterygii</taxon>
        <taxon>Teleostei</taxon>
        <taxon>Neoteleostei</taxon>
        <taxon>Acanthomorphata</taxon>
        <taxon>Eupercaria</taxon>
        <taxon>Tetraodontiformes</taxon>
        <taxon>Tetradontoidea</taxon>
        <taxon>Tetraodontidae</taxon>
        <taxon>Tetraodon</taxon>
    </lineage>
</organism>
<keyword evidence="3 5" id="KW-0012">Acyltransferase</keyword>
<feature type="domain" description="Choline/carnitine acyltransferase" evidence="6">
    <location>
        <begin position="89"/>
        <end position="491"/>
    </location>
</feature>
<evidence type="ECO:0000259" key="6">
    <source>
        <dbReference type="Pfam" id="PF00755"/>
    </source>
</evidence>
<sequence length="503" mass="57151">MMNEVLRHRETLPVEYLSGNPLCMDQYYQILSSCRIPGPKRDTVVNYAVGKTPSTHITVVHNFQVISSFFCHTNSVLILCFQQPRVSLQFFVLDVYNSDGSPLTVDQLHMQLEKIWNSSLQTNKEPIGILTSQHRNTWGKAYNNLIKDKTNKESVRAIQKSIFTVCLDAPMPRVSDEMYQSRVAAQMLHGGGARWNSGNRWFDKTLQFIVGEDGTCGLVYEHAPAEGPPIVFLIDYVVKYMQRIEMVRSPMVPLVMPQKLRFNITPEVKRDIEKAKQNMNIMVHDLDVKVLMFSHFGKNLPKKYKLSPDAFVQMALQLAYYRMYDTCCSTYESASLRMFKYGRTDAIRVTTVDSLNFVQAMQDPSKQAERLLLLQEAILTHKKNTYNAIHGQAIDRHFLGLKMLSIEDLTSMPEIFMDTSFAVAQHYNLSTSQACLHPVGSKTDCVMCFGPMVPDGYGVCYNPMEEHINVAITAFNSCEETNAARFAQAVEGALLDIRALLED</sequence>
<dbReference type="AlphaFoldDB" id="Q4S2G7"/>